<dbReference type="Gene3D" id="1.10.357.10">
    <property type="entry name" value="Tetracycline Repressor, domain 2"/>
    <property type="match status" value="1"/>
</dbReference>
<dbReference type="EMBL" id="CP015449">
    <property type="protein sequence ID" value="AWH93069.1"/>
    <property type="molecule type" value="Genomic_DNA"/>
</dbReference>
<name>A0A2S1RA46_9ACTN</name>
<protein>
    <recommendedName>
        <fullName evidence="3">HTH tetR-type domain-containing protein</fullName>
    </recommendedName>
</protein>
<keyword evidence="6" id="KW-1185">Reference proteome</keyword>
<dbReference type="InterPro" id="IPR050109">
    <property type="entry name" value="HTH-type_TetR-like_transc_reg"/>
</dbReference>
<feature type="domain" description="HTH tetR-type" evidence="3">
    <location>
        <begin position="12"/>
        <end position="75"/>
    </location>
</feature>
<evidence type="ECO:0000313" key="5">
    <source>
        <dbReference type="EMBL" id="AWH93101.1"/>
    </source>
</evidence>
<dbReference type="GO" id="GO:0003700">
    <property type="term" value="F:DNA-binding transcription factor activity"/>
    <property type="evidence" value="ECO:0007669"/>
    <property type="project" value="TreeGrafter"/>
</dbReference>
<evidence type="ECO:0000259" key="3">
    <source>
        <dbReference type="PROSITE" id="PS50977"/>
    </source>
</evidence>
<dbReference type="KEGG" id="dlu:A6035_14000"/>
<evidence type="ECO:0000313" key="6">
    <source>
        <dbReference type="Proteomes" id="UP000244928"/>
    </source>
</evidence>
<dbReference type="PANTHER" id="PTHR30055">
    <property type="entry name" value="HTH-TYPE TRANSCRIPTIONAL REGULATOR RUTR"/>
    <property type="match status" value="1"/>
</dbReference>
<dbReference type="KEGG" id="dlu:A6035_13825"/>
<dbReference type="Pfam" id="PF00440">
    <property type="entry name" value="TetR_N"/>
    <property type="match status" value="1"/>
</dbReference>
<keyword evidence="1 2" id="KW-0238">DNA-binding</keyword>
<dbReference type="InterPro" id="IPR009057">
    <property type="entry name" value="Homeodomain-like_sf"/>
</dbReference>
<feature type="DNA-binding region" description="H-T-H motif" evidence="2">
    <location>
        <begin position="38"/>
        <end position="57"/>
    </location>
</feature>
<dbReference type="GO" id="GO:0000976">
    <property type="term" value="F:transcription cis-regulatory region binding"/>
    <property type="evidence" value="ECO:0007669"/>
    <property type="project" value="TreeGrafter"/>
</dbReference>
<evidence type="ECO:0000313" key="4">
    <source>
        <dbReference type="EMBL" id="AWH93069.1"/>
    </source>
</evidence>
<dbReference type="RefSeq" id="WP_159149226.1">
    <property type="nucleotide sequence ID" value="NZ_CP015449.1"/>
</dbReference>
<gene>
    <name evidence="4" type="ORF">A6035_13825</name>
    <name evidence="5" type="ORF">A6035_14000</name>
</gene>
<dbReference type="Proteomes" id="UP000244928">
    <property type="component" value="Chromosome"/>
</dbReference>
<dbReference type="InterPro" id="IPR036271">
    <property type="entry name" value="Tet_transcr_reg_TetR-rel_C_sf"/>
</dbReference>
<evidence type="ECO:0000256" key="1">
    <source>
        <dbReference type="ARBA" id="ARBA00023125"/>
    </source>
</evidence>
<organism evidence="5 6">
    <name type="scientific">Dietzia lutea</name>
    <dbReference type="NCBI Taxonomy" id="546160"/>
    <lineage>
        <taxon>Bacteria</taxon>
        <taxon>Bacillati</taxon>
        <taxon>Actinomycetota</taxon>
        <taxon>Actinomycetes</taxon>
        <taxon>Mycobacteriales</taxon>
        <taxon>Dietziaceae</taxon>
        <taxon>Dietzia</taxon>
    </lineage>
</organism>
<proteinExistence type="predicted"/>
<accession>A0A2S1RA46</accession>
<dbReference type="SUPFAM" id="SSF48498">
    <property type="entry name" value="Tetracyclin repressor-like, C-terminal domain"/>
    <property type="match status" value="1"/>
</dbReference>
<dbReference type="AlphaFoldDB" id="A0A2S1RA46"/>
<sequence length="203" mass="21915">MAGTSKKPAHRPSRRPQILRAALEEFGVTGVQGGDLAAMSVIADRAGVTAAAMYYHFASKSDLLVSLLECAEPDIDALLDEVAPTQEATAWAGSMIEAFTRWVRRDPLMARFYFITAPSVAAPEVRDAYDASQQAFTRRLVEVLGRLRPEAGELELWTQAVALLALMHEVVVTTLQDRLPAGRGFATTERAARAIACSLVGGT</sequence>
<dbReference type="InterPro" id="IPR001647">
    <property type="entry name" value="HTH_TetR"/>
</dbReference>
<reference evidence="5 6" key="1">
    <citation type="submission" date="2016-04" db="EMBL/GenBank/DDBJ databases">
        <title>Complete genome sequence of Dietzia lutea YIM 80766T, a strain isolated from desert soil in Egypt.</title>
        <authorList>
            <person name="Zhao J."/>
            <person name="Hu B."/>
            <person name="Geng S."/>
            <person name="Nie Y."/>
            <person name="Tang Y."/>
        </authorList>
    </citation>
    <scope>NUCLEOTIDE SEQUENCE [LARGE SCALE GENOMIC DNA]</scope>
    <source>
        <strain evidence="5 6">YIM 80766</strain>
    </source>
</reference>
<dbReference type="OrthoDB" id="3186364at2"/>
<evidence type="ECO:0000256" key="2">
    <source>
        <dbReference type="PROSITE-ProRule" id="PRU00335"/>
    </source>
</evidence>
<dbReference type="PROSITE" id="PS50977">
    <property type="entry name" value="HTH_TETR_2"/>
    <property type="match status" value="1"/>
</dbReference>
<dbReference type="EMBL" id="CP015449">
    <property type="protein sequence ID" value="AWH93101.1"/>
    <property type="molecule type" value="Genomic_DNA"/>
</dbReference>
<dbReference type="PANTHER" id="PTHR30055:SF226">
    <property type="entry name" value="HTH-TYPE TRANSCRIPTIONAL REGULATOR PKSA"/>
    <property type="match status" value="1"/>
</dbReference>
<dbReference type="SUPFAM" id="SSF46689">
    <property type="entry name" value="Homeodomain-like"/>
    <property type="match status" value="1"/>
</dbReference>